<protein>
    <recommendedName>
        <fullName evidence="1">Amidohydrolase-related domain-containing protein</fullName>
    </recommendedName>
</protein>
<dbReference type="SUPFAM" id="SSF51556">
    <property type="entry name" value="Metallo-dependent hydrolases"/>
    <property type="match status" value="1"/>
</dbReference>
<dbReference type="Gene3D" id="3.20.20.140">
    <property type="entry name" value="Metal-dependent hydrolases"/>
    <property type="match status" value="1"/>
</dbReference>
<gene>
    <name evidence="2" type="ORF">METZ01_LOCUS352441</name>
</gene>
<evidence type="ECO:0000313" key="2">
    <source>
        <dbReference type="EMBL" id="SVC99587.1"/>
    </source>
</evidence>
<dbReference type="PANTHER" id="PTHR35563:SF2">
    <property type="entry name" value="BARREL METAL-DEPENDENT HYDROLASE, PUTATIVE (AFU_ORTHOLOGUE AFUA_1G16240)-RELATED"/>
    <property type="match status" value="1"/>
</dbReference>
<dbReference type="InterPro" id="IPR006680">
    <property type="entry name" value="Amidohydro-rel"/>
</dbReference>
<feature type="non-terminal residue" evidence="2">
    <location>
        <position position="270"/>
    </location>
</feature>
<dbReference type="InterPro" id="IPR052358">
    <property type="entry name" value="Aro_Compnd_Degr_Hydrolases"/>
</dbReference>
<dbReference type="AlphaFoldDB" id="A0A382RRA2"/>
<dbReference type="Pfam" id="PF04909">
    <property type="entry name" value="Amidohydro_2"/>
    <property type="match status" value="1"/>
</dbReference>
<dbReference type="InterPro" id="IPR032466">
    <property type="entry name" value="Metal_Hydrolase"/>
</dbReference>
<reference evidence="2" key="1">
    <citation type="submission" date="2018-05" db="EMBL/GenBank/DDBJ databases">
        <authorList>
            <person name="Lanie J.A."/>
            <person name="Ng W.-L."/>
            <person name="Kazmierczak K.M."/>
            <person name="Andrzejewski T.M."/>
            <person name="Davidsen T.M."/>
            <person name="Wayne K.J."/>
            <person name="Tettelin H."/>
            <person name="Glass J.I."/>
            <person name="Rusch D."/>
            <person name="Podicherti R."/>
            <person name="Tsui H.-C.T."/>
            <person name="Winkler M.E."/>
        </authorList>
    </citation>
    <scope>NUCLEOTIDE SEQUENCE</scope>
</reference>
<dbReference type="GO" id="GO:0016787">
    <property type="term" value="F:hydrolase activity"/>
    <property type="evidence" value="ECO:0007669"/>
    <property type="project" value="InterPro"/>
</dbReference>
<name>A0A382RRA2_9ZZZZ</name>
<sequence length="270" mass="29924">MIIDTHTHIMTLDTEGYPLADPNASYRPTTDGAADLLKAEMDGAEVDRAFTISAGFYGWDNSYAMHQLQGRESWLGVGVLVDPASAEGPVELQDLVAAGACGIRIQRHLFYHRDLDDPISTPLWAKAGQLGLTVDVNASQSEYGAVENRLKEFPETKFILDHCGYVADTLSPETNTVAPVVELARYKNAYAKLTFLESASREAFPFRDVHWMAREVIDAFGPDRCMFGSNFPQKMYSPKMSYAQTVELFAEAIELSDEERAWILGGTAVR</sequence>
<evidence type="ECO:0000259" key="1">
    <source>
        <dbReference type="Pfam" id="PF04909"/>
    </source>
</evidence>
<accession>A0A382RRA2</accession>
<proteinExistence type="predicted"/>
<dbReference type="PANTHER" id="PTHR35563">
    <property type="entry name" value="BARREL METAL-DEPENDENT HYDROLASE, PUTATIVE (AFU_ORTHOLOGUE AFUA_1G16240)-RELATED"/>
    <property type="match status" value="1"/>
</dbReference>
<organism evidence="2">
    <name type="scientific">marine metagenome</name>
    <dbReference type="NCBI Taxonomy" id="408172"/>
    <lineage>
        <taxon>unclassified sequences</taxon>
        <taxon>metagenomes</taxon>
        <taxon>ecological metagenomes</taxon>
    </lineage>
</organism>
<feature type="domain" description="Amidohydrolase-related" evidence="1">
    <location>
        <begin position="3"/>
        <end position="270"/>
    </location>
</feature>
<dbReference type="EMBL" id="UINC01123242">
    <property type="protein sequence ID" value="SVC99587.1"/>
    <property type="molecule type" value="Genomic_DNA"/>
</dbReference>